<dbReference type="EMBL" id="PQXL01000067">
    <property type="protein sequence ID" value="THV52815.1"/>
    <property type="molecule type" value="Genomic_DNA"/>
</dbReference>
<proteinExistence type="predicted"/>
<sequence>MAYRAKDQMRLPVTCVYERVVAQETRMDWRMASLGALYDGDDGGGGNVSLEPLKYLPSV</sequence>
<evidence type="ECO:0000313" key="1">
    <source>
        <dbReference type="EMBL" id="THV52815.1"/>
    </source>
</evidence>
<keyword evidence="2" id="KW-1185">Reference proteome</keyword>
<gene>
    <name evidence="1" type="ORF">BGAL_0067g00050</name>
</gene>
<name>A0A4S8R8Z5_9HELO</name>
<organism evidence="1 2">
    <name type="scientific">Botrytis galanthina</name>
    <dbReference type="NCBI Taxonomy" id="278940"/>
    <lineage>
        <taxon>Eukaryota</taxon>
        <taxon>Fungi</taxon>
        <taxon>Dikarya</taxon>
        <taxon>Ascomycota</taxon>
        <taxon>Pezizomycotina</taxon>
        <taxon>Leotiomycetes</taxon>
        <taxon>Helotiales</taxon>
        <taxon>Sclerotiniaceae</taxon>
        <taxon>Botrytis</taxon>
    </lineage>
</organism>
<accession>A0A4S8R8Z5</accession>
<dbReference type="AlphaFoldDB" id="A0A4S8R8Z5"/>
<comment type="caution">
    <text evidence="1">The sequence shown here is derived from an EMBL/GenBank/DDBJ whole genome shotgun (WGS) entry which is preliminary data.</text>
</comment>
<reference evidence="1 2" key="1">
    <citation type="submission" date="2017-12" db="EMBL/GenBank/DDBJ databases">
        <title>Comparative genomics of Botrytis spp.</title>
        <authorList>
            <person name="Valero-Jimenez C.A."/>
            <person name="Tapia P."/>
            <person name="Veloso J."/>
            <person name="Silva-Moreno E."/>
            <person name="Staats M."/>
            <person name="Valdes J.H."/>
            <person name="Van Kan J.A.L."/>
        </authorList>
    </citation>
    <scope>NUCLEOTIDE SEQUENCE [LARGE SCALE GENOMIC DNA]</scope>
    <source>
        <strain evidence="1 2">MUCL435</strain>
    </source>
</reference>
<evidence type="ECO:0000313" key="2">
    <source>
        <dbReference type="Proteomes" id="UP000308671"/>
    </source>
</evidence>
<protein>
    <submittedName>
        <fullName evidence="1">Uncharacterized protein</fullName>
    </submittedName>
</protein>
<dbReference type="Proteomes" id="UP000308671">
    <property type="component" value="Unassembled WGS sequence"/>
</dbReference>